<reference evidence="2 3" key="1">
    <citation type="journal article" date="2013" name="Curr. Biol.">
        <title>The Genome of the Foraminiferan Reticulomyxa filosa.</title>
        <authorList>
            <person name="Glockner G."/>
            <person name="Hulsmann N."/>
            <person name="Schleicher M."/>
            <person name="Noegel A.A."/>
            <person name="Eichinger L."/>
            <person name="Gallinger C."/>
            <person name="Pawlowski J."/>
            <person name="Sierra R."/>
            <person name="Euteneuer U."/>
            <person name="Pillet L."/>
            <person name="Moustafa A."/>
            <person name="Platzer M."/>
            <person name="Groth M."/>
            <person name="Szafranski K."/>
            <person name="Schliwa M."/>
        </authorList>
    </citation>
    <scope>NUCLEOTIDE SEQUENCE [LARGE SCALE GENOMIC DNA]</scope>
</reference>
<dbReference type="EMBL" id="ASPP01033849">
    <property type="protein sequence ID" value="ETO03239.1"/>
    <property type="molecule type" value="Genomic_DNA"/>
</dbReference>
<evidence type="ECO:0000313" key="2">
    <source>
        <dbReference type="EMBL" id="ETO03239.1"/>
    </source>
</evidence>
<gene>
    <name evidence="2" type="ORF">RFI_34171</name>
</gene>
<organism evidence="2 3">
    <name type="scientific">Reticulomyxa filosa</name>
    <dbReference type="NCBI Taxonomy" id="46433"/>
    <lineage>
        <taxon>Eukaryota</taxon>
        <taxon>Sar</taxon>
        <taxon>Rhizaria</taxon>
        <taxon>Retaria</taxon>
        <taxon>Foraminifera</taxon>
        <taxon>Monothalamids</taxon>
        <taxon>Reticulomyxidae</taxon>
        <taxon>Reticulomyxa</taxon>
    </lineage>
</organism>
<comment type="caution">
    <text evidence="2">The sequence shown here is derived from an EMBL/GenBank/DDBJ whole genome shotgun (WGS) entry which is preliminary data.</text>
</comment>
<dbReference type="AlphaFoldDB" id="X6LNP1"/>
<protein>
    <submittedName>
        <fullName evidence="2">Uncharacterized protein</fullName>
    </submittedName>
</protein>
<proteinExistence type="predicted"/>
<keyword evidence="3" id="KW-1185">Reference proteome</keyword>
<evidence type="ECO:0000313" key="3">
    <source>
        <dbReference type="Proteomes" id="UP000023152"/>
    </source>
</evidence>
<evidence type="ECO:0000256" key="1">
    <source>
        <dbReference type="SAM" id="MobiDB-lite"/>
    </source>
</evidence>
<accession>X6LNP1</accession>
<name>X6LNP1_RETFI</name>
<feature type="region of interest" description="Disordered" evidence="1">
    <location>
        <begin position="855"/>
        <end position="875"/>
    </location>
</feature>
<sequence length="1204" mass="141854">MTKQLLSRLDDDDQTRLMNQLLEDARKLELRHLGVQYLETDEFIDEEKHFTGFKQGLLDNEKCVRHILSCYLNNRNASNEKYPLFVRDLLAVIKRVEGIRKHTERQKTYTAQLLYLYEQNKENAILQVQILRDMCIHQCVDNNTLLLYSKDAVLLNRCLEKMLLEANIDNVAITNWTLWCHEHNYDKLELIIRISRLKKDLIKLIVSLININIKVPKLAQDTDVHNLIKRMAVLLSSRLDFENSSYERMLHVWFLKQLYMWKGIHWIELIFTHPVIRQEVPLFGGTNPTNIFAALTPRPFHCDFYNPLVGVYGPRFIDNIHTILTNERYHPNLNLSCQILIDCLSLVNLYGFTYKEAQLRNLRAVIHAQDASGLLKQTAFKQIFNHLTSTVKSRFHWESMEDTLDPIVARLCFHFLCMQQYLKHNPFRLLFADSGSFLSPDISSPAPAKEPVPYYCWNGHPLLLEDASLFVYSEVICGIDGCGAKVCTPSISKTSAFPPELPSKVETKPPRSKSIWYMLRRYYTSPKRMEPTTIKLTTWLLLRLVNHLALLLRDECIPEDRDKLQQLVQHKSEESVSNMLWWQVKNDWKQLEGLTGLNEELLEMGLHSWLKDFSDNFEKWYPNGLIATSMEEVYKFEERLDKEYDTFFNSKDRFISLRNNGRDVAKRPMLTAFSELMAEIEETKALTDLYQMSCMPQLFLVVQSLTWKDLSCAFSHNPRLCDQYPLTAQLLSWNEGIWTLQYLPSIAKLVKHVHDEYSRQKLPEQLRSVRITDVVKQRYECNLWWNELVLCWNSFAVYCQRLKANDLSKSIEHVAVIDTKAVTAQFSIYTIIRLLQDEQNLFLKTLRRLRRLSTHEDGKNDGDENEGERKSQHHCNDNNRATYKFMFDITPNDVLCFDKKKLNAIIQRHSVPVLEYGAINDSHYYKHKYFDLASIENEIYQHFVHGRQPLALGVPLFQYRHDLDIHNSITTIETQHHDIQTAQIETLWEHTRLYTVSSLQKQKALEVLNDAIVFLSDNPDQFRSDMPLTDLLQNMHFEKKDWGLFELQTHFNDAADVLCVKHIASLWRFLNNLVRIERLDESSIAPFVLEMYRRPLSNELQKQVKDFVKKTSLTIMKEVLRVWREIAYKLGQVQRDSSNIQEFQLVFLLRTHFSDNDLRYFPHQSLTWRFCAAAYHCAYQEWRKKDEQPTSSWIQLLLSKFPFF</sequence>
<dbReference type="Proteomes" id="UP000023152">
    <property type="component" value="Unassembled WGS sequence"/>
</dbReference>